<dbReference type="OrthoDB" id="1077533at2"/>
<dbReference type="AlphaFoldDB" id="F8N860"/>
<dbReference type="eggNOG" id="ENOG5033TFV">
    <property type="taxonomic scope" value="Bacteria"/>
</dbReference>
<evidence type="ECO:0008006" key="3">
    <source>
        <dbReference type="Google" id="ProtNLM"/>
    </source>
</evidence>
<dbReference type="EMBL" id="GL945017">
    <property type="protein sequence ID" value="EGN56498.1"/>
    <property type="molecule type" value="Genomic_DNA"/>
</dbReference>
<name>F8N860_9BACT</name>
<sequence>MEVREVFAMRKEGHYEEAYRAIMQLYAIHRGPHTNLCMFWCTNDLFKLRAKEKRTAEARRLLLQLVRLYPQTPDRIGQGNRAIINAALAMDRLVDDFNLIYFMPWFNRMTDADWQPYMAGGHKVPSLGQQVVNHLLKDLSKRDAAYIDQIADLFRKAFEKAPYYKGNLRHLAQMHSLVGHTDKAVDAYKLLLKRHHDSYLYAELAKLLTDNTQKIALYCQAIVHQWREEYTAKYHLELAWLMHATLPRRAAFELARYMDIKQRYNQRVVPSALRLQTILKEVTPVSSSEEQTLYERSEKAVERILA</sequence>
<dbReference type="SUPFAM" id="SSF48452">
    <property type="entry name" value="TPR-like"/>
    <property type="match status" value="1"/>
</dbReference>
<dbReference type="STRING" id="688246.Premu_1058"/>
<dbReference type="Gene3D" id="1.25.40.10">
    <property type="entry name" value="Tetratricopeptide repeat domain"/>
    <property type="match status" value="1"/>
</dbReference>
<dbReference type="HOGENOM" id="CLU_844295_0_0_10"/>
<gene>
    <name evidence="1" type="ORF">Premu_1058</name>
</gene>
<evidence type="ECO:0000313" key="2">
    <source>
        <dbReference type="Proteomes" id="UP000002772"/>
    </source>
</evidence>
<dbReference type="Proteomes" id="UP000002772">
    <property type="component" value="Unassembled WGS sequence"/>
</dbReference>
<dbReference type="Pfam" id="PF22860">
    <property type="entry name" value="DUF7017"/>
    <property type="match status" value="1"/>
</dbReference>
<dbReference type="RefSeq" id="WP_007573643.1">
    <property type="nucleotide sequence ID" value="NZ_BPTS01000001.1"/>
</dbReference>
<protein>
    <recommendedName>
        <fullName evidence="3">Tetratricopeptide repeat protein</fullName>
    </recommendedName>
</protein>
<dbReference type="InterPro" id="IPR054283">
    <property type="entry name" value="DUF7017"/>
</dbReference>
<accession>F8N860</accession>
<organism evidence="1 2">
    <name type="scientific">Hallella multisaccharivorax DSM 17128</name>
    <dbReference type="NCBI Taxonomy" id="688246"/>
    <lineage>
        <taxon>Bacteria</taxon>
        <taxon>Pseudomonadati</taxon>
        <taxon>Bacteroidota</taxon>
        <taxon>Bacteroidia</taxon>
        <taxon>Bacteroidales</taxon>
        <taxon>Prevotellaceae</taxon>
        <taxon>Hallella</taxon>
    </lineage>
</organism>
<evidence type="ECO:0000313" key="1">
    <source>
        <dbReference type="EMBL" id="EGN56498.1"/>
    </source>
</evidence>
<keyword evidence="2" id="KW-1185">Reference proteome</keyword>
<reference evidence="2" key="1">
    <citation type="journal article" date="2011" name="Stand. Genomic Sci.">
        <title>Non-contiguous finished genome sequence of the opportunistic oral pathogen Prevotella multisaccharivorax type strain (PPPA20).</title>
        <authorList>
            <person name="Pati A."/>
            <person name="Gronow S."/>
            <person name="Lu M."/>
            <person name="Lapidus A."/>
            <person name="Nolan M."/>
            <person name="Lucas S."/>
            <person name="Hammon N."/>
            <person name="Deshpande S."/>
            <person name="Cheng J.F."/>
            <person name="Tapia R."/>
            <person name="Han C."/>
            <person name="Goodwin L."/>
            <person name="Pitluck S."/>
            <person name="Liolios K."/>
            <person name="Pagani I."/>
            <person name="Mavromatis K."/>
            <person name="Mikhailova N."/>
            <person name="Huntemann M."/>
            <person name="Chen A."/>
            <person name="Palaniappan K."/>
            <person name="Land M."/>
            <person name="Hauser L."/>
            <person name="Detter J.C."/>
            <person name="Brambilla E.M."/>
            <person name="Rohde M."/>
            <person name="Goker M."/>
            <person name="Woyke T."/>
            <person name="Bristow J."/>
            <person name="Eisen J.A."/>
            <person name="Markowitz V."/>
            <person name="Hugenholtz P."/>
            <person name="Kyrpides N.C."/>
            <person name="Klenk H.P."/>
            <person name="Ivanova N."/>
        </authorList>
    </citation>
    <scope>NUCLEOTIDE SEQUENCE [LARGE SCALE GENOMIC DNA]</scope>
    <source>
        <strain evidence="2">DSM 17128</strain>
    </source>
</reference>
<proteinExistence type="predicted"/>
<dbReference type="InterPro" id="IPR011990">
    <property type="entry name" value="TPR-like_helical_dom_sf"/>
</dbReference>